<evidence type="ECO:0000313" key="2">
    <source>
        <dbReference type="Proteomes" id="UP000665026"/>
    </source>
</evidence>
<protein>
    <submittedName>
        <fullName evidence="1">EcsC family protein</fullName>
    </submittedName>
</protein>
<proteinExistence type="predicted"/>
<dbReference type="PANTHER" id="PTHR41260:SF1">
    <property type="entry name" value="PROTEIN ECSC"/>
    <property type="match status" value="1"/>
</dbReference>
<dbReference type="RefSeq" id="WP_209356639.1">
    <property type="nucleotide sequence ID" value="NZ_CP060010.1"/>
</dbReference>
<dbReference type="KEGG" id="cact:HZ995_15960"/>
<dbReference type="EMBL" id="CP060010">
    <property type="protein sequence ID" value="QTN35935.1"/>
    <property type="molecule type" value="Genomic_DNA"/>
</dbReference>
<dbReference type="AlphaFoldDB" id="A0A975I7H6"/>
<accession>A0A975I7H6</accession>
<sequence length="255" mass="27343">MKDNHFKANVDRELYRLVERYNNAGGLVIELLNALGQQADGLLGQLPLKARDGLEVATEKALVQAMKAADRSRSIRGSETGWLQTTFATALGAAGGAGGVGTALAELPVTTTVFLRAIQDVAEQYEFDATSENVKFDCVQVFAAGGPLSEDDAADLAFLSSRMALSSGGTQKLIAWVTPRLAVVLGQKLAAQMVPVIGATTGALTNYAYMNYYREMAHVHFGLRRLSIDGDVPHPELVTMFRDAASPQVQDLRKG</sequence>
<dbReference type="InterPro" id="IPR024787">
    <property type="entry name" value="EcsC"/>
</dbReference>
<dbReference type="Proteomes" id="UP000665026">
    <property type="component" value="Chromosome"/>
</dbReference>
<organism evidence="1 2">
    <name type="scientific">Cognatishimia activa</name>
    <dbReference type="NCBI Taxonomy" id="1715691"/>
    <lineage>
        <taxon>Bacteria</taxon>
        <taxon>Pseudomonadati</taxon>
        <taxon>Pseudomonadota</taxon>
        <taxon>Alphaproteobacteria</taxon>
        <taxon>Rhodobacterales</taxon>
        <taxon>Paracoccaceae</taxon>
        <taxon>Cognatishimia</taxon>
    </lineage>
</organism>
<reference evidence="1" key="1">
    <citation type="submission" date="2020-07" db="EMBL/GenBank/DDBJ databases">
        <title>Genome sequences of bacteria associated with the marine, planktonic diatom Thalassiosira profunda strain ECT2AJA-044.</title>
        <authorList>
            <person name="Gargas C.B."/>
            <person name="Roberts W.R."/>
            <person name="Alverson A.J."/>
        </authorList>
    </citation>
    <scope>NUCLEOTIDE SEQUENCE</scope>
    <source>
        <strain evidence="1">ECT2AJA-044</strain>
    </source>
</reference>
<name>A0A975I7H6_9RHOB</name>
<gene>
    <name evidence="1" type="ORF">HZ995_15960</name>
</gene>
<dbReference type="Pfam" id="PF12787">
    <property type="entry name" value="EcsC"/>
    <property type="match status" value="1"/>
</dbReference>
<dbReference type="PANTHER" id="PTHR41260">
    <property type="entry name" value="PROTEIN ECSC"/>
    <property type="match status" value="1"/>
</dbReference>
<evidence type="ECO:0000313" key="1">
    <source>
        <dbReference type="EMBL" id="QTN35935.1"/>
    </source>
</evidence>